<feature type="domain" description="DUF4440" evidence="2">
    <location>
        <begin position="18"/>
        <end position="106"/>
    </location>
</feature>
<dbReference type="RefSeq" id="WP_242752563.1">
    <property type="nucleotide sequence ID" value="NZ_CP093846.1"/>
</dbReference>
<organism evidence="3 4">
    <name type="scientific">Streptomyces tubbatahanensis</name>
    <dbReference type="NCBI Taxonomy" id="2923272"/>
    <lineage>
        <taxon>Bacteria</taxon>
        <taxon>Bacillati</taxon>
        <taxon>Actinomycetota</taxon>
        <taxon>Actinomycetes</taxon>
        <taxon>Kitasatosporales</taxon>
        <taxon>Streptomycetaceae</taxon>
        <taxon>Streptomyces</taxon>
    </lineage>
</organism>
<evidence type="ECO:0000313" key="3">
    <source>
        <dbReference type="EMBL" id="UNS98001.1"/>
    </source>
</evidence>
<gene>
    <name evidence="3" type="ORF">MMF93_17125</name>
</gene>
<dbReference type="Pfam" id="PF14534">
    <property type="entry name" value="DUF4440"/>
    <property type="match status" value="1"/>
</dbReference>
<name>A0ABY3XUL0_9ACTN</name>
<evidence type="ECO:0000313" key="4">
    <source>
        <dbReference type="Proteomes" id="UP001202244"/>
    </source>
</evidence>
<feature type="region of interest" description="Disordered" evidence="1">
    <location>
        <begin position="144"/>
        <end position="165"/>
    </location>
</feature>
<dbReference type="Gene3D" id="3.10.450.50">
    <property type="match status" value="1"/>
</dbReference>
<dbReference type="EMBL" id="CP093846">
    <property type="protein sequence ID" value="UNS98001.1"/>
    <property type="molecule type" value="Genomic_DNA"/>
</dbReference>
<dbReference type="SUPFAM" id="SSF54427">
    <property type="entry name" value="NTF2-like"/>
    <property type="match status" value="1"/>
</dbReference>
<evidence type="ECO:0000259" key="2">
    <source>
        <dbReference type="Pfam" id="PF14534"/>
    </source>
</evidence>
<evidence type="ECO:0000256" key="1">
    <source>
        <dbReference type="SAM" id="MobiDB-lite"/>
    </source>
</evidence>
<reference evidence="3 4" key="1">
    <citation type="journal article" date="2023" name="Microbiol. Spectr.">
        <title>Synergy between Genome Mining, Metabolomics, and Bioinformatics Uncovers Antibacterial Chlorinated Carbazole Alkaloids and Their Biosynthetic Gene Cluster from Streptomyces tubbatahanensis sp. nov., a Novel Actinomycete Isolated from Sulu Sea, Philippines.</title>
        <authorList>
            <person name="Tenebro C.P."/>
            <person name="Trono D.J.V.L."/>
            <person name="Balida L.A.P."/>
            <person name="Bayog L.K.A."/>
            <person name="Bruna J.R."/>
            <person name="Sabido E.M."/>
            <person name="Caspe D.P.C."/>
            <person name="de Los Santos E.L.C."/>
            <person name="Saludes J.P."/>
            <person name="Dalisay D.S."/>
        </authorList>
    </citation>
    <scope>NUCLEOTIDE SEQUENCE [LARGE SCALE GENOMIC DNA]</scope>
    <source>
        <strain evidence="3 4">DSD3025</strain>
    </source>
</reference>
<protein>
    <submittedName>
        <fullName evidence="3">Nuclear transport factor 2 family protein</fullName>
    </submittedName>
</protein>
<accession>A0ABY3XUL0</accession>
<keyword evidence="4" id="KW-1185">Reference proteome</keyword>
<dbReference type="Proteomes" id="UP001202244">
    <property type="component" value="Chromosome"/>
</dbReference>
<dbReference type="InterPro" id="IPR027843">
    <property type="entry name" value="DUF4440"/>
</dbReference>
<sequence length="165" mass="17708">MAATTTPTVSRDLTTFGARWADAELHGDIPRLEALLTDDFVAVGPRGFLLDKRRWLARYETGALVHDLFTWRTEHLRRHGDNAVLLGVQSQQSVYEGRDVDGHFRATHHLTTAASAVPAHGSSATSATVRPAWRLAALHLSPIEGTGPESLAGGPGPGSVTGRRG</sequence>
<proteinExistence type="predicted"/>
<dbReference type="InterPro" id="IPR032710">
    <property type="entry name" value="NTF2-like_dom_sf"/>
</dbReference>